<evidence type="ECO:0000256" key="9">
    <source>
        <dbReference type="RuleBase" id="RU000394"/>
    </source>
</evidence>
<dbReference type="PROSITE" id="PS50067">
    <property type="entry name" value="KINESIN_MOTOR_2"/>
    <property type="match status" value="1"/>
</dbReference>
<dbReference type="InterPro" id="IPR036961">
    <property type="entry name" value="Kinesin_motor_dom_sf"/>
</dbReference>
<dbReference type="Pfam" id="PF00225">
    <property type="entry name" value="Kinesin"/>
    <property type="match status" value="2"/>
</dbReference>
<proteinExistence type="inferred from homology"/>
<evidence type="ECO:0000256" key="5">
    <source>
        <dbReference type="ARBA" id="ARBA00022840"/>
    </source>
</evidence>
<feature type="region of interest" description="Disordered" evidence="10">
    <location>
        <begin position="1"/>
        <end position="33"/>
    </location>
</feature>
<dbReference type="eggNOG" id="KOG0246">
    <property type="taxonomic scope" value="Eukaryota"/>
</dbReference>
<dbReference type="InterPro" id="IPR027417">
    <property type="entry name" value="P-loop_NTPase"/>
</dbReference>
<dbReference type="PANTHER" id="PTHR47971">
    <property type="entry name" value="KINESIN-RELATED PROTEIN 6"/>
    <property type="match status" value="1"/>
</dbReference>
<evidence type="ECO:0000256" key="1">
    <source>
        <dbReference type="ARBA" id="ARBA00004245"/>
    </source>
</evidence>
<evidence type="ECO:0000256" key="7">
    <source>
        <dbReference type="ARBA" id="ARBA00023212"/>
    </source>
</evidence>
<evidence type="ECO:0000256" key="8">
    <source>
        <dbReference type="PROSITE-ProRule" id="PRU00283"/>
    </source>
</evidence>
<accession>A0A023B4U9</accession>
<dbReference type="Gene3D" id="3.40.850.10">
    <property type="entry name" value="Kinesin motor domain"/>
    <property type="match status" value="1"/>
</dbReference>
<keyword evidence="7" id="KW-0206">Cytoskeleton</keyword>
<evidence type="ECO:0000313" key="12">
    <source>
        <dbReference type="EMBL" id="EZG57318.1"/>
    </source>
</evidence>
<dbReference type="PRINTS" id="PR00380">
    <property type="entry name" value="KINESINHEAVY"/>
</dbReference>
<dbReference type="RefSeq" id="XP_011131057.1">
    <property type="nucleotide sequence ID" value="XM_011132755.1"/>
</dbReference>
<dbReference type="GO" id="GO:0005524">
    <property type="term" value="F:ATP binding"/>
    <property type="evidence" value="ECO:0007669"/>
    <property type="project" value="UniProtKB-UniRule"/>
</dbReference>
<evidence type="ECO:0000313" key="13">
    <source>
        <dbReference type="Proteomes" id="UP000019763"/>
    </source>
</evidence>
<evidence type="ECO:0000256" key="6">
    <source>
        <dbReference type="ARBA" id="ARBA00023175"/>
    </source>
</evidence>
<evidence type="ECO:0000256" key="2">
    <source>
        <dbReference type="ARBA" id="ARBA00022490"/>
    </source>
</evidence>
<keyword evidence="3 9" id="KW-0493">Microtubule</keyword>
<keyword evidence="4 8" id="KW-0547">Nucleotide-binding</keyword>
<dbReference type="InterPro" id="IPR027640">
    <property type="entry name" value="Kinesin-like_fam"/>
</dbReference>
<evidence type="ECO:0000259" key="11">
    <source>
        <dbReference type="PROSITE" id="PS50067"/>
    </source>
</evidence>
<keyword evidence="13" id="KW-1185">Reference proteome</keyword>
<feature type="domain" description="Kinesin motor" evidence="11">
    <location>
        <begin position="33"/>
        <end position="411"/>
    </location>
</feature>
<keyword evidence="6 8" id="KW-0505">Motor protein</keyword>
<dbReference type="SMART" id="SM00129">
    <property type="entry name" value="KISc"/>
    <property type="match status" value="1"/>
</dbReference>
<keyword evidence="2" id="KW-0963">Cytoplasm</keyword>
<dbReference type="InterPro" id="IPR019821">
    <property type="entry name" value="Kinesin_motor_CS"/>
</dbReference>
<evidence type="ECO:0000256" key="4">
    <source>
        <dbReference type="ARBA" id="ARBA00022741"/>
    </source>
</evidence>
<dbReference type="GeneID" id="22913474"/>
<reference evidence="12" key="1">
    <citation type="submission" date="2013-12" db="EMBL/GenBank/DDBJ databases">
        <authorList>
            <person name="Omoto C.K."/>
            <person name="Sibley D."/>
            <person name="Venepally P."/>
            <person name="Hadjithomas M."/>
            <person name="Karamycheva S."/>
            <person name="Brunk B."/>
            <person name="Roos D."/>
            <person name="Caler E."/>
            <person name="Lorenzi H."/>
        </authorList>
    </citation>
    <scope>NUCLEOTIDE SEQUENCE</scope>
</reference>
<name>A0A023B4U9_GRENI</name>
<comment type="subcellular location">
    <subcellularLocation>
        <location evidence="1">Cytoplasm</location>
        <location evidence="1">Cytoskeleton</location>
    </subcellularLocation>
</comment>
<dbReference type="PANTHER" id="PTHR47971:SF8">
    <property type="entry name" value="KINESIN-LIKE PROTEIN"/>
    <property type="match status" value="1"/>
</dbReference>
<keyword evidence="5 8" id="KW-0067">ATP-binding</keyword>
<dbReference type="VEuPathDB" id="CryptoDB:GNI_098220"/>
<dbReference type="GO" id="GO:0003777">
    <property type="term" value="F:microtubule motor activity"/>
    <property type="evidence" value="ECO:0007669"/>
    <property type="project" value="InterPro"/>
</dbReference>
<dbReference type="GO" id="GO:0005874">
    <property type="term" value="C:microtubule"/>
    <property type="evidence" value="ECO:0007669"/>
    <property type="project" value="UniProtKB-KW"/>
</dbReference>
<gene>
    <name evidence="12" type="ORF">GNI_098220</name>
</gene>
<dbReference type="EMBL" id="AFNH02000737">
    <property type="protein sequence ID" value="EZG57318.1"/>
    <property type="molecule type" value="Genomic_DNA"/>
</dbReference>
<feature type="region of interest" description="Disordered" evidence="10">
    <location>
        <begin position="267"/>
        <end position="294"/>
    </location>
</feature>
<dbReference type="OrthoDB" id="3176171at2759"/>
<dbReference type="OMA" id="LAHEDEY"/>
<dbReference type="GO" id="GO:0008017">
    <property type="term" value="F:microtubule binding"/>
    <property type="evidence" value="ECO:0007669"/>
    <property type="project" value="InterPro"/>
</dbReference>
<dbReference type="GO" id="GO:0007018">
    <property type="term" value="P:microtubule-based movement"/>
    <property type="evidence" value="ECO:0007669"/>
    <property type="project" value="InterPro"/>
</dbReference>
<evidence type="ECO:0000256" key="10">
    <source>
        <dbReference type="SAM" id="MobiDB-lite"/>
    </source>
</evidence>
<sequence length="411" mass="45667">MPSEMFSKSRREELALGPANRRPKNKPTAAKARITVAVRKKPLTAEEAKNDTDILDVVGRQKLVLHETRKELSGTTDKTTQQGFQFDRVYDEYCSNLTIYKSCVRTLVDSMFECGGRCSCFAFGQTGSGKTYTMMGPRKRGGKQEDSCSRGLWEWAAIDLEAWMKKPAYRERFVLAISFYEIHSNKAYDLLNNRNLVRPMESAEGGVVVKDLVIRVVTTEAEMAEVIDLGNSVRSTGKNSRNNESSRSHAILSIELVQKTDIEYRLAENPRAENPRAENPRAENPREGAMGDRNGKLSATALQTALKEGRSVAVSVRGKAHGKLAFIDLAGSERGADSVQFGRNTQQDGANINKSLLALKECIRAMDQGKDHIPFRDSELTKVLRDFFTFANGLCLMIATVASSSTRKNAH</sequence>
<dbReference type="AlphaFoldDB" id="A0A023B4U9"/>
<evidence type="ECO:0000256" key="3">
    <source>
        <dbReference type="ARBA" id="ARBA00022701"/>
    </source>
</evidence>
<comment type="caution">
    <text evidence="12">The sequence shown here is derived from an EMBL/GenBank/DDBJ whole genome shotgun (WGS) entry which is preliminary data.</text>
</comment>
<protein>
    <recommendedName>
        <fullName evidence="9">Kinesin-like protein</fullName>
    </recommendedName>
</protein>
<organism evidence="12 13">
    <name type="scientific">Gregarina niphandrodes</name>
    <name type="common">Septate eugregarine</name>
    <dbReference type="NCBI Taxonomy" id="110365"/>
    <lineage>
        <taxon>Eukaryota</taxon>
        <taxon>Sar</taxon>
        <taxon>Alveolata</taxon>
        <taxon>Apicomplexa</taxon>
        <taxon>Conoidasida</taxon>
        <taxon>Gregarinasina</taxon>
        <taxon>Eugregarinorida</taxon>
        <taxon>Gregarinidae</taxon>
        <taxon>Gregarina</taxon>
    </lineage>
</organism>
<dbReference type="GO" id="GO:0007019">
    <property type="term" value="P:microtubule depolymerization"/>
    <property type="evidence" value="ECO:0007669"/>
    <property type="project" value="TreeGrafter"/>
</dbReference>
<comment type="similarity">
    <text evidence="8 9">Belongs to the TRAFAC class myosin-kinesin ATPase superfamily. Kinesin family.</text>
</comment>
<dbReference type="InterPro" id="IPR001752">
    <property type="entry name" value="Kinesin_motor_dom"/>
</dbReference>
<dbReference type="SUPFAM" id="SSF52540">
    <property type="entry name" value="P-loop containing nucleoside triphosphate hydrolases"/>
    <property type="match status" value="1"/>
</dbReference>
<dbReference type="Proteomes" id="UP000019763">
    <property type="component" value="Unassembled WGS sequence"/>
</dbReference>
<feature type="binding site" evidence="8">
    <location>
        <begin position="124"/>
        <end position="131"/>
    </location>
    <ligand>
        <name>ATP</name>
        <dbReference type="ChEBI" id="CHEBI:30616"/>
    </ligand>
</feature>
<dbReference type="PROSITE" id="PS00411">
    <property type="entry name" value="KINESIN_MOTOR_1"/>
    <property type="match status" value="1"/>
</dbReference>